<dbReference type="CDD" id="cd20404">
    <property type="entry name" value="Tudor_Agenet_AtEML-like"/>
    <property type="match status" value="1"/>
</dbReference>
<organism evidence="3 4">
    <name type="scientific">Tetracentron sinense</name>
    <name type="common">Spur-leaf</name>
    <dbReference type="NCBI Taxonomy" id="13715"/>
    <lineage>
        <taxon>Eukaryota</taxon>
        <taxon>Viridiplantae</taxon>
        <taxon>Streptophyta</taxon>
        <taxon>Embryophyta</taxon>
        <taxon>Tracheophyta</taxon>
        <taxon>Spermatophyta</taxon>
        <taxon>Magnoliopsida</taxon>
        <taxon>Trochodendrales</taxon>
        <taxon>Trochodendraceae</taxon>
        <taxon>Tetracentron</taxon>
    </lineage>
</organism>
<evidence type="ECO:0000256" key="1">
    <source>
        <dbReference type="SAM" id="MobiDB-lite"/>
    </source>
</evidence>
<keyword evidence="4" id="KW-1185">Reference proteome</keyword>
<dbReference type="OMA" id="KHRDANC"/>
<feature type="region of interest" description="Disordered" evidence="1">
    <location>
        <begin position="617"/>
        <end position="721"/>
    </location>
</feature>
<feature type="compositionally biased region" description="Basic residues" evidence="1">
    <location>
        <begin position="302"/>
        <end position="322"/>
    </location>
</feature>
<feature type="compositionally biased region" description="Basic and acidic residues" evidence="1">
    <location>
        <begin position="543"/>
        <end position="558"/>
    </location>
</feature>
<feature type="region of interest" description="Disordered" evidence="1">
    <location>
        <begin position="1"/>
        <end position="153"/>
    </location>
</feature>
<feature type="compositionally biased region" description="Basic and acidic residues" evidence="1">
    <location>
        <begin position="647"/>
        <end position="698"/>
    </location>
</feature>
<feature type="compositionally biased region" description="Basic and acidic residues" evidence="1">
    <location>
        <begin position="358"/>
        <end position="370"/>
    </location>
</feature>
<feature type="compositionally biased region" description="Polar residues" evidence="1">
    <location>
        <begin position="633"/>
        <end position="646"/>
    </location>
</feature>
<dbReference type="Gene3D" id="2.30.30.140">
    <property type="match status" value="1"/>
</dbReference>
<dbReference type="OrthoDB" id="200660at2759"/>
<evidence type="ECO:0000313" key="3">
    <source>
        <dbReference type="EMBL" id="KAF8403804.1"/>
    </source>
</evidence>
<feature type="region of interest" description="Disordered" evidence="1">
    <location>
        <begin position="358"/>
        <end position="590"/>
    </location>
</feature>
<accession>A0A835DKW8</accession>
<feature type="compositionally biased region" description="Basic and acidic residues" evidence="1">
    <location>
        <begin position="394"/>
        <end position="417"/>
    </location>
</feature>
<dbReference type="AlphaFoldDB" id="A0A835DKW8"/>
<reference evidence="3 4" key="1">
    <citation type="submission" date="2020-04" db="EMBL/GenBank/DDBJ databases">
        <title>Plant Genome Project.</title>
        <authorList>
            <person name="Zhang R.-G."/>
        </authorList>
    </citation>
    <scope>NUCLEOTIDE SEQUENCE [LARGE SCALE GENOMIC DNA]</scope>
    <source>
        <strain evidence="3">YNK0</strain>
        <tissue evidence="3">Leaf</tissue>
    </source>
</reference>
<feature type="domain" description="PTM/DIR17-like Tudor" evidence="2">
    <location>
        <begin position="205"/>
        <end position="244"/>
    </location>
</feature>
<proteinExistence type="predicted"/>
<feature type="compositionally biased region" description="Polar residues" evidence="1">
    <location>
        <begin position="372"/>
        <end position="393"/>
    </location>
</feature>
<feature type="compositionally biased region" description="Basic and acidic residues" evidence="1">
    <location>
        <begin position="452"/>
        <end position="502"/>
    </location>
</feature>
<comment type="caution">
    <text evidence="3">The sequence shown here is derived from an EMBL/GenBank/DDBJ whole genome shotgun (WGS) entry which is preliminary data.</text>
</comment>
<name>A0A835DKW8_TETSI</name>
<feature type="region of interest" description="Disordered" evidence="1">
    <location>
        <begin position="291"/>
        <end position="338"/>
    </location>
</feature>
<sequence length="809" mass="88751">MDDKVSCKKISGKKAKSASQKGVDGKSKAKDVASKKYEKKLPESKHSRDGLLKDEHRKKCAGDKSNGSNAAENSKEKSDLGGGNEVEKKGNAAKGDVGKMKERDAAHKAVRKKPMEKKSRSTGVVDIGKGESDAKRKFSAEEENAEHVKTTAKRRRGADGVIAQAFLSSPQVGSSWLRPRKKVASFRKVELSESDCNRIIGKRLKVFWSGSRKWFVGRIKSFDNEKKLHKILYDDGDKEELDLKRERFELEVMPDEAFTLCFLPKPSPEENEVSPDGDEVSAGTMEVDLQKAGAVEPVIKNSKPKKKLASKSSKKRSSKSQGRKNSEKVEDLDTDMEVDVLPKNVEVKVIIGEIIDAEKHRDANCGKDQDESGSLSKLANGTNETSVEAQSTKSESDPEKKEKGGEVTGKSVKEDLVKAVNTKPVQNHIYMKRKKSSKAAKMRSSMPRGGKGSKDEDNENRATDGELDAPPEKVEKNAMCDEIDVEKSEDFSYQKDHYDTESLAKLASEETGGTSYEAQAAKPEPDHEKKLTGSDSGEVNGKTMKDNSLKAGDAEQVKNRTKMKIKLVSKVANRGSSKQQGVKDNLDEKVEDLSTNTEVDVYAEKVEENVIIEEILFEGPADVNSGKDHNDTESVSIVASKTTNGTSDKEQPTKSKSLSKEENPELLEGKQKTQDSESAGDRAKEELRDVNISERGLKGTEGLQQAADKQSKNDESQVGWASQKMISTERLAAQTLNLQPLSDEQTKKDEGLVKYGGALTIVDRSADIASGFLKRDVLLFVLYGPKPGVVTSDVQYGTVDCIALLKIKI</sequence>
<feature type="compositionally biased region" description="Basic and acidic residues" evidence="1">
    <location>
        <begin position="73"/>
        <end position="107"/>
    </location>
</feature>
<feature type="compositionally biased region" description="Basic residues" evidence="1">
    <location>
        <begin position="430"/>
        <end position="441"/>
    </location>
</feature>
<dbReference type="Proteomes" id="UP000655225">
    <property type="component" value="Unassembled WGS sequence"/>
</dbReference>
<dbReference type="InterPro" id="IPR047365">
    <property type="entry name" value="Tudor_AtPTM-like"/>
</dbReference>
<evidence type="ECO:0000313" key="4">
    <source>
        <dbReference type="Proteomes" id="UP000655225"/>
    </source>
</evidence>
<protein>
    <recommendedName>
        <fullName evidence="2">PTM/DIR17-like Tudor domain-containing protein</fullName>
    </recommendedName>
</protein>
<dbReference type="Pfam" id="PF21743">
    <property type="entry name" value="PTM_DIR17_Tudor"/>
    <property type="match status" value="1"/>
</dbReference>
<feature type="compositionally biased region" description="Basic and acidic residues" evidence="1">
    <location>
        <begin position="523"/>
        <end position="532"/>
    </location>
</feature>
<feature type="compositionally biased region" description="Basic and acidic residues" evidence="1">
    <location>
        <begin position="23"/>
        <end position="62"/>
    </location>
</feature>
<gene>
    <name evidence="3" type="ORF">HHK36_011910</name>
</gene>
<dbReference type="EMBL" id="JABCRI010000007">
    <property type="protein sequence ID" value="KAF8403804.1"/>
    <property type="molecule type" value="Genomic_DNA"/>
</dbReference>
<evidence type="ECO:0000259" key="2">
    <source>
        <dbReference type="Pfam" id="PF21743"/>
    </source>
</evidence>
<feature type="compositionally biased region" description="Basic and acidic residues" evidence="1">
    <location>
        <begin position="128"/>
        <end position="149"/>
    </location>
</feature>